<evidence type="ECO:0008006" key="4">
    <source>
        <dbReference type="Google" id="ProtNLM"/>
    </source>
</evidence>
<feature type="chain" id="PRO_5003685929" description="Outer membrane protein beta-barrel domain-containing protein" evidence="1">
    <location>
        <begin position="22"/>
        <end position="160"/>
    </location>
</feature>
<evidence type="ECO:0000313" key="3">
    <source>
        <dbReference type="Proteomes" id="UP000006048"/>
    </source>
</evidence>
<evidence type="ECO:0000313" key="2">
    <source>
        <dbReference type="EMBL" id="AFM12679.1"/>
    </source>
</evidence>
<accession>I4B5X2</accession>
<organism evidence="2 3">
    <name type="scientific">Turneriella parva (strain ATCC BAA-1111 / DSM 21527 / NCTC 11395 / H)</name>
    <name type="common">Leptospira parva</name>
    <dbReference type="NCBI Taxonomy" id="869212"/>
    <lineage>
        <taxon>Bacteria</taxon>
        <taxon>Pseudomonadati</taxon>
        <taxon>Spirochaetota</taxon>
        <taxon>Spirochaetia</taxon>
        <taxon>Leptospirales</taxon>
        <taxon>Leptospiraceae</taxon>
        <taxon>Turneriella</taxon>
    </lineage>
</organism>
<dbReference type="HOGENOM" id="CLU_128779_0_0_12"/>
<dbReference type="KEGG" id="tpx:Turpa_2033"/>
<dbReference type="AlphaFoldDB" id="I4B5X2"/>
<feature type="signal peptide" evidence="1">
    <location>
        <begin position="1"/>
        <end position="21"/>
    </location>
</feature>
<dbReference type="STRING" id="869212.Turpa_2033"/>
<reference evidence="2 3" key="1">
    <citation type="submission" date="2012-06" db="EMBL/GenBank/DDBJ databases">
        <title>The complete chromosome of genome of Turneriella parva DSM 21527.</title>
        <authorList>
            <consortium name="US DOE Joint Genome Institute (JGI-PGF)"/>
            <person name="Lucas S."/>
            <person name="Han J."/>
            <person name="Lapidus A."/>
            <person name="Bruce D."/>
            <person name="Goodwin L."/>
            <person name="Pitluck S."/>
            <person name="Peters L."/>
            <person name="Kyrpides N."/>
            <person name="Mavromatis K."/>
            <person name="Ivanova N."/>
            <person name="Mikhailova N."/>
            <person name="Chertkov O."/>
            <person name="Detter J.C."/>
            <person name="Tapia R."/>
            <person name="Han C."/>
            <person name="Land M."/>
            <person name="Hauser L."/>
            <person name="Markowitz V."/>
            <person name="Cheng J.-F."/>
            <person name="Hugenholtz P."/>
            <person name="Woyke T."/>
            <person name="Wu D."/>
            <person name="Gronow S."/>
            <person name="Wellnitz S."/>
            <person name="Brambilla E."/>
            <person name="Klenk H.-P."/>
            <person name="Eisen J.A."/>
        </authorList>
    </citation>
    <scope>NUCLEOTIDE SEQUENCE [LARGE SCALE GENOMIC DNA]</scope>
    <source>
        <strain evidence="3">ATCC BAA-1111 / DSM 21527 / NCTC 11395 / H</strain>
    </source>
</reference>
<gene>
    <name evidence="2" type="ordered locus">Turpa_2033</name>
</gene>
<keyword evidence="1" id="KW-0732">Signal</keyword>
<dbReference type="Proteomes" id="UP000006048">
    <property type="component" value="Chromosome"/>
</dbReference>
<dbReference type="RefSeq" id="WP_014803185.1">
    <property type="nucleotide sequence ID" value="NC_018020.1"/>
</dbReference>
<dbReference type="EMBL" id="CP002959">
    <property type="protein sequence ID" value="AFM12679.1"/>
    <property type="molecule type" value="Genomic_DNA"/>
</dbReference>
<proteinExistence type="predicted"/>
<dbReference type="OrthoDB" id="1524331at2"/>
<keyword evidence="3" id="KW-1185">Reference proteome</keyword>
<evidence type="ECO:0000256" key="1">
    <source>
        <dbReference type="SAM" id="SignalP"/>
    </source>
</evidence>
<sequence>MRATTWAILVCVVATLSPLMAASHANQPGHFGLGGILGEPTGVSAKYTLDRQFAVQGALGLSLVEKGVWLSTDFLIHIHNVFGDGGKLPLYVGGGLVIQDRGDRGKDKVRETSLGIRGVVGVEYLAQDRISIFGEASAQPFLFPSWGLGISVAAGARYWF</sequence>
<name>I4B5X2_TURPD</name>
<protein>
    <recommendedName>
        <fullName evidence="4">Outer membrane protein beta-barrel domain-containing protein</fullName>
    </recommendedName>
</protein>